<dbReference type="PANTHER" id="PTHR30265:SF7">
    <property type="entry name" value="TRANSCRIPTION ANTITERMINATION PROTEIN RFAH"/>
    <property type="match status" value="1"/>
</dbReference>
<dbReference type="CDD" id="cd06091">
    <property type="entry name" value="KOW_NusG"/>
    <property type="match status" value="1"/>
</dbReference>
<dbReference type="Pfam" id="PF02357">
    <property type="entry name" value="NusG"/>
    <property type="match status" value="1"/>
</dbReference>
<organism evidence="6 7">
    <name type="scientific">Thiothrix lacustris</name>
    <dbReference type="NCBI Taxonomy" id="525917"/>
    <lineage>
        <taxon>Bacteria</taxon>
        <taxon>Pseudomonadati</taxon>
        <taxon>Pseudomonadota</taxon>
        <taxon>Gammaproteobacteria</taxon>
        <taxon>Thiotrichales</taxon>
        <taxon>Thiotrichaceae</taxon>
        <taxon>Thiothrix</taxon>
    </lineage>
</organism>
<dbReference type="eggNOG" id="COG0250">
    <property type="taxonomic scope" value="Bacteria"/>
</dbReference>
<dbReference type="GO" id="GO:0005829">
    <property type="term" value="C:cytosol"/>
    <property type="evidence" value="ECO:0007669"/>
    <property type="project" value="TreeGrafter"/>
</dbReference>
<dbReference type="Proteomes" id="UP000192491">
    <property type="component" value="Unassembled WGS sequence"/>
</dbReference>
<evidence type="ECO:0000256" key="3">
    <source>
        <dbReference type="ARBA" id="ARBA00023163"/>
    </source>
</evidence>
<dbReference type="NCBIfam" id="TIGR01955">
    <property type="entry name" value="RfaH"/>
    <property type="match status" value="1"/>
</dbReference>
<dbReference type="PANTHER" id="PTHR30265">
    <property type="entry name" value="RHO-INTERACTING TRANSCRIPTION TERMINATION FACTOR NUSG"/>
    <property type="match status" value="1"/>
</dbReference>
<dbReference type="InterPro" id="IPR008991">
    <property type="entry name" value="Translation_prot_SH3-like_sf"/>
</dbReference>
<dbReference type="SUPFAM" id="SSF82679">
    <property type="entry name" value="N-utilization substance G protein NusG, N-terminal domain"/>
    <property type="match status" value="1"/>
</dbReference>
<comment type="caution">
    <text evidence="6">The sequence shown here is derived from an EMBL/GenBank/DDBJ whole genome shotgun (WGS) entry which is preliminary data.</text>
</comment>
<dbReference type="SMART" id="SM00739">
    <property type="entry name" value="KOW"/>
    <property type="match status" value="1"/>
</dbReference>
<evidence type="ECO:0000259" key="4">
    <source>
        <dbReference type="SMART" id="SM00738"/>
    </source>
</evidence>
<dbReference type="CDD" id="cd09892">
    <property type="entry name" value="NGN_SP_RfaH"/>
    <property type="match status" value="1"/>
</dbReference>
<accession>A0A1Y1QI75</accession>
<evidence type="ECO:0000256" key="1">
    <source>
        <dbReference type="ARBA" id="ARBA00022814"/>
    </source>
</evidence>
<dbReference type="InterPro" id="IPR036735">
    <property type="entry name" value="NGN_dom_sf"/>
</dbReference>
<dbReference type="InterPro" id="IPR010215">
    <property type="entry name" value="Transcription_antiterm_RfaH"/>
</dbReference>
<dbReference type="SUPFAM" id="SSF50104">
    <property type="entry name" value="Translation proteins SH3-like domain"/>
    <property type="match status" value="1"/>
</dbReference>
<dbReference type="AlphaFoldDB" id="A0A1Y1QI75"/>
<keyword evidence="3" id="KW-0804">Transcription</keyword>
<dbReference type="InterPro" id="IPR006645">
    <property type="entry name" value="NGN-like_dom"/>
</dbReference>
<feature type="domain" description="NusG-like N-terminal" evidence="4">
    <location>
        <begin position="9"/>
        <end position="109"/>
    </location>
</feature>
<dbReference type="STRING" id="1123401.GCA_000621325_01404"/>
<evidence type="ECO:0000259" key="5">
    <source>
        <dbReference type="SMART" id="SM00739"/>
    </source>
</evidence>
<proteinExistence type="predicted"/>
<dbReference type="GO" id="GO:0031564">
    <property type="term" value="P:transcription antitermination"/>
    <property type="evidence" value="ECO:0007669"/>
    <property type="project" value="UniProtKB-KW"/>
</dbReference>
<reference evidence="6 7" key="1">
    <citation type="submission" date="2017-01" db="EMBL/GenBank/DDBJ databases">
        <title>Novel large sulfur bacteria in the metagenomes of groundwater-fed chemosynthetic microbial mats in the Lake Huron basin.</title>
        <authorList>
            <person name="Sharrar A.M."/>
            <person name="Flood B.E."/>
            <person name="Bailey J.V."/>
            <person name="Jones D.S."/>
            <person name="Biddanda B."/>
            <person name="Ruberg S.A."/>
            <person name="Marcus D.N."/>
            <person name="Dick G.J."/>
        </authorList>
    </citation>
    <scope>NUCLEOTIDE SEQUENCE [LARGE SCALE GENOMIC DNA]</scope>
    <source>
        <strain evidence="6">A8</strain>
    </source>
</reference>
<sequence length="174" mass="19877">MSVISVNTDRNWFLLTSKPHKDEVAEFQLRNQGYDVYRPLAKRLRTQRGKVVTKVESLFPRYMFIHLDDGVNDNWAPIRSTTGISSFVRFGTEAARVPEALIIALKQQEAYLGERAIDLDRFHNGDKVVITDGPFRGLEAIFQKYDGDERVIVLLEILHKQTKLAITPGQLYAA</sequence>
<evidence type="ECO:0000313" key="6">
    <source>
        <dbReference type="EMBL" id="OQX06288.1"/>
    </source>
</evidence>
<dbReference type="NCBIfam" id="NF006534">
    <property type="entry name" value="PRK09014.1"/>
    <property type="match status" value="1"/>
</dbReference>
<dbReference type="EMBL" id="MTEJ01000251">
    <property type="protein sequence ID" value="OQX06288.1"/>
    <property type="molecule type" value="Genomic_DNA"/>
</dbReference>
<dbReference type="InterPro" id="IPR043425">
    <property type="entry name" value="NusG-like"/>
</dbReference>
<evidence type="ECO:0000256" key="2">
    <source>
        <dbReference type="ARBA" id="ARBA00023015"/>
    </source>
</evidence>
<keyword evidence="1" id="KW-0889">Transcription antitermination</keyword>
<gene>
    <name evidence="6" type="ORF">BWK73_31305</name>
</gene>
<dbReference type="GO" id="GO:0006354">
    <property type="term" value="P:DNA-templated transcription elongation"/>
    <property type="evidence" value="ECO:0007669"/>
    <property type="project" value="InterPro"/>
</dbReference>
<dbReference type="SMART" id="SM00738">
    <property type="entry name" value="NGN"/>
    <property type="match status" value="1"/>
</dbReference>
<feature type="domain" description="KOW" evidence="5">
    <location>
        <begin position="121"/>
        <end position="148"/>
    </location>
</feature>
<dbReference type="Gene3D" id="3.30.70.940">
    <property type="entry name" value="NusG, N-terminal domain"/>
    <property type="match status" value="1"/>
</dbReference>
<keyword evidence="2" id="KW-0805">Transcription regulation</keyword>
<evidence type="ECO:0000313" key="7">
    <source>
        <dbReference type="Proteomes" id="UP000192491"/>
    </source>
</evidence>
<protein>
    <submittedName>
        <fullName evidence="6">Transcriptional activator RfaH</fullName>
    </submittedName>
</protein>
<dbReference type="InterPro" id="IPR005824">
    <property type="entry name" value="KOW"/>
</dbReference>
<name>A0A1Y1QI75_9GAMM</name>